<organism evidence="2 3">
    <name type="scientific">Liparis tanakae</name>
    <name type="common">Tanaka's snailfish</name>
    <dbReference type="NCBI Taxonomy" id="230148"/>
    <lineage>
        <taxon>Eukaryota</taxon>
        <taxon>Metazoa</taxon>
        <taxon>Chordata</taxon>
        <taxon>Craniata</taxon>
        <taxon>Vertebrata</taxon>
        <taxon>Euteleostomi</taxon>
        <taxon>Actinopterygii</taxon>
        <taxon>Neopterygii</taxon>
        <taxon>Teleostei</taxon>
        <taxon>Neoteleostei</taxon>
        <taxon>Acanthomorphata</taxon>
        <taxon>Eupercaria</taxon>
        <taxon>Perciformes</taxon>
        <taxon>Cottioidei</taxon>
        <taxon>Cottales</taxon>
        <taxon>Liparidae</taxon>
        <taxon>Liparis</taxon>
    </lineage>
</organism>
<reference evidence="2 3" key="1">
    <citation type="submission" date="2019-03" db="EMBL/GenBank/DDBJ databases">
        <title>First draft genome of Liparis tanakae, snailfish: a comprehensive survey of snailfish specific genes.</title>
        <authorList>
            <person name="Kim W."/>
            <person name="Song I."/>
            <person name="Jeong J.-H."/>
            <person name="Kim D."/>
            <person name="Kim S."/>
            <person name="Ryu S."/>
            <person name="Song J.Y."/>
            <person name="Lee S.K."/>
        </authorList>
    </citation>
    <scope>NUCLEOTIDE SEQUENCE [LARGE SCALE GENOMIC DNA]</scope>
    <source>
        <tissue evidence="2">Muscle</tissue>
    </source>
</reference>
<evidence type="ECO:0000256" key="1">
    <source>
        <dbReference type="SAM" id="MobiDB-lite"/>
    </source>
</evidence>
<dbReference type="AlphaFoldDB" id="A0A4Z2GU42"/>
<keyword evidence="3" id="KW-1185">Reference proteome</keyword>
<dbReference type="EMBL" id="SRLO01000419">
    <property type="protein sequence ID" value="TNN56861.1"/>
    <property type="molecule type" value="Genomic_DNA"/>
</dbReference>
<evidence type="ECO:0000313" key="3">
    <source>
        <dbReference type="Proteomes" id="UP000314294"/>
    </source>
</evidence>
<feature type="compositionally biased region" description="Basic and acidic residues" evidence="1">
    <location>
        <begin position="66"/>
        <end position="75"/>
    </location>
</feature>
<gene>
    <name evidence="2" type="ORF">EYF80_032957</name>
</gene>
<proteinExistence type="predicted"/>
<protein>
    <submittedName>
        <fullName evidence="2">Uncharacterized protein</fullName>
    </submittedName>
</protein>
<dbReference type="Proteomes" id="UP000314294">
    <property type="component" value="Unassembled WGS sequence"/>
</dbReference>
<sequence>MHAALVSVYGGPDTEGMKIDSTFSSNNAASRCTLRLASHTHTQPLQLSPVELSRRSLPATGPGSSNREKLCHNEASDPDWLPIDPTAAGPALISTILENSQRLENFTEYHGLRGRAAALRGVQGRERRRRKKTKLERTREKERERGREKDMRKKDDE</sequence>
<name>A0A4Z2GU42_9TELE</name>
<evidence type="ECO:0000313" key="2">
    <source>
        <dbReference type="EMBL" id="TNN56861.1"/>
    </source>
</evidence>
<feature type="region of interest" description="Disordered" evidence="1">
    <location>
        <begin position="118"/>
        <end position="157"/>
    </location>
</feature>
<feature type="compositionally biased region" description="Basic and acidic residues" evidence="1">
    <location>
        <begin position="135"/>
        <end position="157"/>
    </location>
</feature>
<feature type="region of interest" description="Disordered" evidence="1">
    <location>
        <begin position="43"/>
        <end position="87"/>
    </location>
</feature>
<accession>A0A4Z2GU42</accession>
<comment type="caution">
    <text evidence="2">The sequence shown here is derived from an EMBL/GenBank/DDBJ whole genome shotgun (WGS) entry which is preliminary data.</text>
</comment>